<keyword evidence="5 8" id="KW-0812">Transmembrane</keyword>
<dbReference type="InterPro" id="IPR051475">
    <property type="entry name" value="Diverse_Ion_Transporter"/>
</dbReference>
<evidence type="ECO:0000256" key="3">
    <source>
        <dbReference type="ARBA" id="ARBA00022448"/>
    </source>
</evidence>
<dbReference type="GO" id="GO:0005886">
    <property type="term" value="C:plasma membrane"/>
    <property type="evidence" value="ECO:0007669"/>
    <property type="project" value="UniProtKB-SubCell"/>
</dbReference>
<evidence type="ECO:0000313" key="11">
    <source>
        <dbReference type="Proteomes" id="UP000214689"/>
    </source>
</evidence>
<sequence length="421" mass="44968">MMEIISIVVFVVVIGLIMSEKVHRAAAALAGAVVLVFTGVMSGEKALSYIDFNTIGVLVGMMTLVAVIRQSGLFEYVAIKAAKMVHGDPWKIMIAFILITAILSGILDNVTTVLLVGPMTIAIAKMLEINPVPFLMTQILASNVGGTATLIGDPPNIMIGSAAKLSFMDFLENTGFAVALVIVFMIITMRFKYKKEIKVEGLDTSKIMNLDPNKSITDKPLLIKGVVVIGLVILGFIFHDKLGLESSVIALAAAAIMLIIGGTSVENAIQDVEWTTIAFFMSLFVVVGGLTETGVIKQMAAVVIEKTAGHPVMMMLILLWASAILSSFLDNIPFVATLIPLVLALKADGMDVEPLWWAISLGACLGGNGTMIGASANVVLSDISTKHGYPITFKSYLRVGMPFMIGSVFISMVFLLVKYGM</sequence>
<dbReference type="Proteomes" id="UP000214689">
    <property type="component" value="Chromosome"/>
</dbReference>
<keyword evidence="11" id="KW-1185">Reference proteome</keyword>
<dbReference type="CDD" id="cd01116">
    <property type="entry name" value="P_permease"/>
    <property type="match status" value="1"/>
</dbReference>
<feature type="transmembrane region" description="Helical" evidence="8">
    <location>
        <begin position="244"/>
        <end position="265"/>
    </location>
</feature>
<dbReference type="GO" id="GO:0015105">
    <property type="term" value="F:arsenite transmembrane transporter activity"/>
    <property type="evidence" value="ECO:0007669"/>
    <property type="project" value="InterPro"/>
</dbReference>
<dbReference type="Pfam" id="PF03600">
    <property type="entry name" value="CitMHS"/>
    <property type="match status" value="1"/>
</dbReference>
<feature type="transmembrane region" description="Helical" evidence="8">
    <location>
        <begin position="46"/>
        <end position="68"/>
    </location>
</feature>
<dbReference type="PRINTS" id="PR00758">
    <property type="entry name" value="ARSENICPUMP"/>
</dbReference>
<feature type="transmembrane region" description="Helical" evidence="8">
    <location>
        <begin position="355"/>
        <end position="376"/>
    </location>
</feature>
<feature type="transmembrane region" description="Helical" evidence="8">
    <location>
        <begin position="221"/>
        <end position="238"/>
    </location>
</feature>
<dbReference type="EMBL" id="CP016199">
    <property type="protein sequence ID" value="ASS38434.1"/>
    <property type="molecule type" value="Genomic_DNA"/>
</dbReference>
<evidence type="ECO:0000259" key="9">
    <source>
        <dbReference type="Pfam" id="PF03600"/>
    </source>
</evidence>
<accession>A0A223AU08</accession>
<dbReference type="PANTHER" id="PTHR43568:SF1">
    <property type="entry name" value="P PROTEIN"/>
    <property type="match status" value="1"/>
</dbReference>
<keyword evidence="7 8" id="KW-0472">Membrane</keyword>
<feature type="transmembrane region" description="Helical" evidence="8">
    <location>
        <begin position="277"/>
        <end position="296"/>
    </location>
</feature>
<feature type="transmembrane region" description="Helical" evidence="8">
    <location>
        <begin position="89"/>
        <end position="107"/>
    </location>
</feature>
<comment type="similarity">
    <text evidence="2">Belongs to the CitM (TC 2.A.11) transporter family.</text>
</comment>
<proteinExistence type="inferred from homology"/>
<evidence type="ECO:0000256" key="6">
    <source>
        <dbReference type="ARBA" id="ARBA00022989"/>
    </source>
</evidence>
<evidence type="ECO:0000256" key="2">
    <source>
        <dbReference type="ARBA" id="ARBA00009843"/>
    </source>
</evidence>
<feature type="domain" description="Citrate transporter-like" evidence="9">
    <location>
        <begin position="16"/>
        <end position="362"/>
    </location>
</feature>
<evidence type="ECO:0000256" key="1">
    <source>
        <dbReference type="ARBA" id="ARBA00004651"/>
    </source>
</evidence>
<keyword evidence="3" id="KW-0813">Transport</keyword>
<dbReference type="InterPro" id="IPR000802">
    <property type="entry name" value="Arsenical_pump_ArsB"/>
</dbReference>
<dbReference type="AlphaFoldDB" id="A0A223AU08"/>
<evidence type="ECO:0000256" key="8">
    <source>
        <dbReference type="SAM" id="Phobius"/>
    </source>
</evidence>
<dbReference type="PANTHER" id="PTHR43568">
    <property type="entry name" value="P PROTEIN"/>
    <property type="match status" value="1"/>
</dbReference>
<name>A0A223AU08_9FIRM</name>
<gene>
    <name evidence="10" type="ORF">AXF17_08535</name>
</gene>
<dbReference type="RefSeq" id="WP_330398493.1">
    <property type="nucleotide sequence ID" value="NZ_CP016199.1"/>
</dbReference>
<keyword evidence="4" id="KW-1003">Cell membrane</keyword>
<evidence type="ECO:0000313" key="10">
    <source>
        <dbReference type="EMBL" id="ASS38434.1"/>
    </source>
</evidence>
<dbReference type="InterPro" id="IPR004680">
    <property type="entry name" value="Cit_transptr-like_dom"/>
</dbReference>
<evidence type="ECO:0000256" key="7">
    <source>
        <dbReference type="ARBA" id="ARBA00023136"/>
    </source>
</evidence>
<feature type="transmembrane region" description="Helical" evidence="8">
    <location>
        <begin position="316"/>
        <end position="343"/>
    </location>
</feature>
<organism evidence="10 11">
    <name type="scientific">Mogibacterium pumilum</name>
    <dbReference type="NCBI Taxonomy" id="86332"/>
    <lineage>
        <taxon>Bacteria</taxon>
        <taxon>Bacillati</taxon>
        <taxon>Bacillota</taxon>
        <taxon>Clostridia</taxon>
        <taxon>Peptostreptococcales</taxon>
        <taxon>Anaerovoracaceae</taxon>
        <taxon>Mogibacterium</taxon>
    </lineage>
</organism>
<evidence type="ECO:0000256" key="5">
    <source>
        <dbReference type="ARBA" id="ARBA00022692"/>
    </source>
</evidence>
<comment type="subcellular location">
    <subcellularLocation>
        <location evidence="1">Cell membrane</location>
        <topology evidence="1">Multi-pass membrane protein</topology>
    </subcellularLocation>
</comment>
<evidence type="ECO:0000256" key="4">
    <source>
        <dbReference type="ARBA" id="ARBA00022475"/>
    </source>
</evidence>
<feature type="transmembrane region" description="Helical" evidence="8">
    <location>
        <begin position="174"/>
        <end position="191"/>
    </location>
</feature>
<feature type="transmembrane region" description="Helical" evidence="8">
    <location>
        <begin position="396"/>
        <end position="417"/>
    </location>
</feature>
<keyword evidence="6 8" id="KW-1133">Transmembrane helix</keyword>
<protein>
    <recommendedName>
        <fullName evidence="9">Citrate transporter-like domain-containing protein</fullName>
    </recommendedName>
</protein>
<reference evidence="11" key="1">
    <citation type="submission" date="2016-05" db="EMBL/GenBank/DDBJ databases">
        <authorList>
            <person name="Holder M.E."/>
            <person name="Ajami N.J."/>
            <person name="Petrosino J.F."/>
        </authorList>
    </citation>
    <scope>NUCLEOTIDE SEQUENCE [LARGE SCALE GENOMIC DNA]</scope>
    <source>
        <strain evidence="11">ATCC 700696</strain>
    </source>
</reference>